<dbReference type="SMR" id="A0A1D6FY07"/>
<dbReference type="InterPro" id="IPR012334">
    <property type="entry name" value="Pectin_lyas_fold"/>
</dbReference>
<feature type="domain" description="HEN1 double-stranded RNA binding" evidence="1">
    <location>
        <begin position="252"/>
        <end position="389"/>
    </location>
</feature>
<evidence type="ECO:0000259" key="1">
    <source>
        <dbReference type="Pfam" id="PF17842"/>
    </source>
</evidence>
<dbReference type="GO" id="GO:0032259">
    <property type="term" value="P:methylation"/>
    <property type="evidence" value="ECO:0007669"/>
    <property type="project" value="UniProtKB-KW"/>
</dbReference>
<feature type="domain" description="Small RNA 2'-O-methyltransferase Hen1 La-motif C-terminal" evidence="2">
    <location>
        <begin position="115"/>
        <end position="250"/>
    </location>
</feature>
<dbReference type="eggNOG" id="KOG1045">
    <property type="taxonomic scope" value="Eukaryota"/>
</dbReference>
<dbReference type="EMBL" id="CM000784">
    <property type="protein sequence ID" value="AQK96233.1"/>
    <property type="molecule type" value="Genomic_DNA"/>
</dbReference>
<protein>
    <submittedName>
        <fullName evidence="3">Small RNA 2'-O-methyltransferase</fullName>
    </submittedName>
</protein>
<gene>
    <name evidence="3" type="ORF">ZEAMMB73_Zm00001d011219</name>
</gene>
<dbReference type="PANTHER" id="PTHR31339:SF16">
    <property type="entry name" value="OS01G0618900 PROTEIN"/>
    <property type="match status" value="1"/>
</dbReference>
<proteinExistence type="predicted"/>
<dbReference type="ExpressionAtlas" id="A0A1D6FY07">
    <property type="expression patterns" value="baseline and differential"/>
</dbReference>
<dbReference type="InterPro" id="IPR011050">
    <property type="entry name" value="Pectin_lyase_fold/virulence"/>
</dbReference>
<evidence type="ECO:0000313" key="3">
    <source>
        <dbReference type="EMBL" id="AQK96233.1"/>
    </source>
</evidence>
<sequence length="544" mass="60405">MPNTAAFRRAVAELGARAAGGGGARLDVPPGRWLTGSFNLTSRFTLFLHRGAVSSAPRAEFDPLLVLSLLYNAAKQSPGVSVSNSNFWIQSEKPYSPEAVDSALECWSGTTDPVEVEAVLVPYILEDELKTVRINLGDNEHYMSYVAAELSAIDSSHVLVSRTIGKASSEIRLYFAAANIHVVSDISKHALDSLGDGDINWQVNKRASYICGQTIYGDALLANIGYTRRDSELHTEDVNLCSYYRILLGKLPDGNCKMSRDSILAAELPSAYSRFSWKGLSPRDLLCSFCRLQRLPEPHFVVSRVSCDTLMLAVSSEERGAPAGSAENQYTNDVRINKEKPDLFKCEVNIRSRKQEILLEYSAADTWSKESDAIQNSSLKVLIWFNNYFKRLTSKTSKLYLSESTADVKDKAKTYLLESHNEFEFEIGTSAVSNQLESCVTQLSVNQTARFVAELPPRDLIMAASCEFSPGHSFIMPTGWLYQVLDYDWFEAISTEPNKGRGHKRRLKFLVDAGEINCGRGKVRESETSGHFGQVNGVYQVPYS</sequence>
<accession>A0A1D6FY07</accession>
<reference evidence="3" key="1">
    <citation type="submission" date="2015-12" db="EMBL/GenBank/DDBJ databases">
        <title>Update maize B73 reference genome by single molecule sequencing technologies.</title>
        <authorList>
            <consortium name="Maize Genome Sequencing Project"/>
            <person name="Ware D."/>
        </authorList>
    </citation>
    <scope>NUCLEOTIDE SEQUENCE</scope>
    <source>
        <tissue evidence="3">Seedling</tissue>
    </source>
</reference>
<dbReference type="InParanoid" id="A0A1D6FY07"/>
<dbReference type="InterPro" id="IPR040870">
    <property type="entry name" value="HEN1_dsRBD2"/>
</dbReference>
<keyword evidence="3" id="KW-0808">Transferase</keyword>
<dbReference type="Pfam" id="PF17842">
    <property type="entry name" value="dsRBD2"/>
    <property type="match status" value="1"/>
</dbReference>
<dbReference type="Pfam" id="PF18441">
    <property type="entry name" value="Hen1_Lam_C"/>
    <property type="match status" value="1"/>
</dbReference>
<dbReference type="Gene3D" id="2.160.20.10">
    <property type="entry name" value="Single-stranded right-handed beta-helix, Pectin lyase-like"/>
    <property type="match status" value="1"/>
</dbReference>
<evidence type="ECO:0000259" key="2">
    <source>
        <dbReference type="Pfam" id="PF18441"/>
    </source>
</evidence>
<name>A0A1D6FY07_MAIZE</name>
<dbReference type="AlphaFoldDB" id="A0A1D6FY07"/>
<dbReference type="InterPro" id="IPR040813">
    <property type="entry name" value="Hen1_Lam_C"/>
</dbReference>
<dbReference type="InterPro" id="IPR051801">
    <property type="entry name" value="GH28_Enzymes"/>
</dbReference>
<keyword evidence="3" id="KW-0489">Methyltransferase</keyword>
<dbReference type="STRING" id="4577.A0A1D6FY07"/>
<dbReference type="SUPFAM" id="SSF51126">
    <property type="entry name" value="Pectin lyase-like"/>
    <property type="match status" value="1"/>
</dbReference>
<organism evidence="3">
    <name type="scientific">Zea mays</name>
    <name type="common">Maize</name>
    <dbReference type="NCBI Taxonomy" id="4577"/>
    <lineage>
        <taxon>Eukaryota</taxon>
        <taxon>Viridiplantae</taxon>
        <taxon>Streptophyta</taxon>
        <taxon>Embryophyta</taxon>
        <taxon>Tracheophyta</taxon>
        <taxon>Spermatophyta</taxon>
        <taxon>Magnoliopsida</taxon>
        <taxon>Liliopsida</taxon>
        <taxon>Poales</taxon>
        <taxon>Poaceae</taxon>
        <taxon>PACMAD clade</taxon>
        <taxon>Panicoideae</taxon>
        <taxon>Andropogonodae</taxon>
        <taxon>Andropogoneae</taxon>
        <taxon>Tripsacinae</taxon>
        <taxon>Zea</taxon>
    </lineage>
</organism>
<dbReference type="GO" id="GO:0008168">
    <property type="term" value="F:methyltransferase activity"/>
    <property type="evidence" value="ECO:0007669"/>
    <property type="project" value="UniProtKB-KW"/>
</dbReference>
<dbReference type="PaxDb" id="4577-GRMZM2G395771_P01"/>
<dbReference type="PANTHER" id="PTHR31339">
    <property type="entry name" value="PECTIN LYASE-RELATED"/>
    <property type="match status" value="1"/>
</dbReference>